<dbReference type="InterPro" id="IPR000620">
    <property type="entry name" value="EamA_dom"/>
</dbReference>
<comment type="caution">
    <text evidence="8">The sequence shown here is derived from an EMBL/GenBank/DDBJ whole genome shotgun (WGS) entry which is preliminary data.</text>
</comment>
<dbReference type="SUPFAM" id="SSF103481">
    <property type="entry name" value="Multidrug resistance efflux transporter EmrE"/>
    <property type="match status" value="2"/>
</dbReference>
<gene>
    <name evidence="8" type="ORF">V3328_01975</name>
</gene>
<evidence type="ECO:0000256" key="2">
    <source>
        <dbReference type="ARBA" id="ARBA00007362"/>
    </source>
</evidence>
<keyword evidence="9" id="KW-1185">Reference proteome</keyword>
<dbReference type="PANTHER" id="PTHR32322">
    <property type="entry name" value="INNER MEMBRANE TRANSPORTER"/>
    <property type="match status" value="1"/>
</dbReference>
<organism evidence="8 9">
    <name type="scientific">Microbaculum marinum</name>
    <dbReference type="NCBI Taxonomy" id="1764581"/>
    <lineage>
        <taxon>Bacteria</taxon>
        <taxon>Pseudomonadati</taxon>
        <taxon>Pseudomonadota</taxon>
        <taxon>Alphaproteobacteria</taxon>
        <taxon>Hyphomicrobiales</taxon>
        <taxon>Tepidamorphaceae</taxon>
        <taxon>Microbaculum</taxon>
    </lineage>
</organism>
<accession>A0AAW9RDD3</accession>
<feature type="domain" description="EamA" evidence="7">
    <location>
        <begin position="172"/>
        <end position="301"/>
    </location>
</feature>
<feature type="transmembrane region" description="Helical" evidence="6">
    <location>
        <begin position="197"/>
        <end position="216"/>
    </location>
</feature>
<evidence type="ECO:0000259" key="7">
    <source>
        <dbReference type="Pfam" id="PF00892"/>
    </source>
</evidence>
<sequence length="305" mass="31349">MRAPSQPVPDSAAPDPSLFVRVMPGLFVVLWATGFIGARMAAPGSDPLTFLFVRFALAGVILLVAALVGGAAWPRGGRAILDSLIAGALIHGGYLGAVFWAIYHGLPAGIAALIVGMQPLLTGLLAGPVLGETVTRAHWLGLVIGLVGLTLVLGPKLEFGGTGITPLTVGVTLFAVLCIVVGSIWQKARSAHADLRAGTAIQYLGAAVVVGVGALATESLRIDWTGEVIFAMAWLVLVLSIGAVLLYMALIRRGAVAKLATLFYLVPPVTALIAWPLFGETLTPVQIGGMVVTVAGVALATRVKG</sequence>
<feature type="transmembrane region" description="Helical" evidence="6">
    <location>
        <begin position="284"/>
        <end position="303"/>
    </location>
</feature>
<dbReference type="AlphaFoldDB" id="A0AAW9RDD3"/>
<feature type="domain" description="EamA" evidence="7">
    <location>
        <begin position="27"/>
        <end position="153"/>
    </location>
</feature>
<feature type="transmembrane region" description="Helical" evidence="6">
    <location>
        <begin position="109"/>
        <end position="130"/>
    </location>
</feature>
<evidence type="ECO:0000256" key="4">
    <source>
        <dbReference type="ARBA" id="ARBA00022989"/>
    </source>
</evidence>
<dbReference type="EMBL" id="JAZHOF010000001">
    <property type="protein sequence ID" value="MEJ8570227.1"/>
    <property type="molecule type" value="Genomic_DNA"/>
</dbReference>
<feature type="transmembrane region" description="Helical" evidence="6">
    <location>
        <begin position="50"/>
        <end position="72"/>
    </location>
</feature>
<feature type="transmembrane region" description="Helical" evidence="6">
    <location>
        <begin position="137"/>
        <end position="157"/>
    </location>
</feature>
<evidence type="ECO:0000313" key="9">
    <source>
        <dbReference type="Proteomes" id="UP001378188"/>
    </source>
</evidence>
<dbReference type="Proteomes" id="UP001378188">
    <property type="component" value="Unassembled WGS sequence"/>
</dbReference>
<proteinExistence type="inferred from homology"/>
<reference evidence="8 9" key="1">
    <citation type="submission" date="2024-02" db="EMBL/GenBank/DDBJ databases">
        <title>Genome analysis and characterization of Microbaculum marinisediminis sp. nov., isolated from marine sediment.</title>
        <authorList>
            <person name="Du Z.-J."/>
            <person name="Ye Y.-Q."/>
            <person name="Zhang Z.-R."/>
            <person name="Yuan S.-M."/>
            <person name="Zhang X.-Y."/>
        </authorList>
    </citation>
    <scope>NUCLEOTIDE SEQUENCE [LARGE SCALE GENOMIC DNA]</scope>
    <source>
        <strain evidence="8 9">SDUM1044001</strain>
    </source>
</reference>
<feature type="transmembrane region" description="Helical" evidence="6">
    <location>
        <begin position="262"/>
        <end position="278"/>
    </location>
</feature>
<dbReference type="InterPro" id="IPR050638">
    <property type="entry name" value="AA-Vitamin_Transporters"/>
</dbReference>
<evidence type="ECO:0000256" key="3">
    <source>
        <dbReference type="ARBA" id="ARBA00022692"/>
    </source>
</evidence>
<evidence type="ECO:0000256" key="6">
    <source>
        <dbReference type="SAM" id="Phobius"/>
    </source>
</evidence>
<evidence type="ECO:0000256" key="1">
    <source>
        <dbReference type="ARBA" id="ARBA00004141"/>
    </source>
</evidence>
<evidence type="ECO:0000256" key="5">
    <source>
        <dbReference type="ARBA" id="ARBA00023136"/>
    </source>
</evidence>
<feature type="transmembrane region" description="Helical" evidence="6">
    <location>
        <begin position="84"/>
        <end position="103"/>
    </location>
</feature>
<dbReference type="Pfam" id="PF00892">
    <property type="entry name" value="EamA"/>
    <property type="match status" value="2"/>
</dbReference>
<dbReference type="RefSeq" id="WP_340327960.1">
    <property type="nucleotide sequence ID" value="NZ_JAZHOF010000001.1"/>
</dbReference>
<keyword evidence="3 6" id="KW-0812">Transmembrane</keyword>
<evidence type="ECO:0000313" key="8">
    <source>
        <dbReference type="EMBL" id="MEJ8570227.1"/>
    </source>
</evidence>
<keyword evidence="4 6" id="KW-1133">Transmembrane helix</keyword>
<keyword evidence="5 6" id="KW-0472">Membrane</keyword>
<feature type="transmembrane region" description="Helical" evidence="6">
    <location>
        <begin position="228"/>
        <end position="250"/>
    </location>
</feature>
<feature type="transmembrane region" description="Helical" evidence="6">
    <location>
        <begin position="18"/>
        <end position="38"/>
    </location>
</feature>
<feature type="transmembrane region" description="Helical" evidence="6">
    <location>
        <begin position="163"/>
        <end position="185"/>
    </location>
</feature>
<dbReference type="PANTHER" id="PTHR32322:SF2">
    <property type="entry name" value="EAMA DOMAIN-CONTAINING PROTEIN"/>
    <property type="match status" value="1"/>
</dbReference>
<dbReference type="GO" id="GO:0016020">
    <property type="term" value="C:membrane"/>
    <property type="evidence" value="ECO:0007669"/>
    <property type="project" value="UniProtKB-SubCell"/>
</dbReference>
<name>A0AAW9RDD3_9HYPH</name>
<comment type="similarity">
    <text evidence="2">Belongs to the EamA transporter family.</text>
</comment>
<comment type="subcellular location">
    <subcellularLocation>
        <location evidence="1">Membrane</location>
        <topology evidence="1">Multi-pass membrane protein</topology>
    </subcellularLocation>
</comment>
<protein>
    <submittedName>
        <fullName evidence="8">DMT family transporter</fullName>
    </submittedName>
</protein>
<dbReference type="InterPro" id="IPR037185">
    <property type="entry name" value="EmrE-like"/>
</dbReference>